<proteinExistence type="predicted"/>
<comment type="caution">
    <text evidence="2">The sequence shown here is derived from an EMBL/GenBank/DDBJ whole genome shotgun (WGS) entry which is preliminary data.</text>
</comment>
<gene>
    <name evidence="2" type="ORF">CAP_7315</name>
</gene>
<organism evidence="2 3">
    <name type="scientific">Chondromyces apiculatus DSM 436</name>
    <dbReference type="NCBI Taxonomy" id="1192034"/>
    <lineage>
        <taxon>Bacteria</taxon>
        <taxon>Pseudomonadati</taxon>
        <taxon>Myxococcota</taxon>
        <taxon>Polyangia</taxon>
        <taxon>Polyangiales</taxon>
        <taxon>Polyangiaceae</taxon>
        <taxon>Chondromyces</taxon>
    </lineage>
</organism>
<name>A0A017SZ46_9BACT</name>
<accession>A0A017SZ46</accession>
<feature type="compositionally biased region" description="Basic and acidic residues" evidence="1">
    <location>
        <begin position="1"/>
        <end position="18"/>
    </location>
</feature>
<dbReference type="AlphaFoldDB" id="A0A017SZ46"/>
<dbReference type="EMBL" id="ASRX01000063">
    <property type="protein sequence ID" value="EYF02243.1"/>
    <property type="molecule type" value="Genomic_DNA"/>
</dbReference>
<evidence type="ECO:0000313" key="3">
    <source>
        <dbReference type="Proteomes" id="UP000019678"/>
    </source>
</evidence>
<dbReference type="Proteomes" id="UP000019678">
    <property type="component" value="Unassembled WGS sequence"/>
</dbReference>
<feature type="compositionally biased region" description="Gly residues" evidence="1">
    <location>
        <begin position="30"/>
        <end position="39"/>
    </location>
</feature>
<keyword evidence="3" id="KW-1185">Reference proteome</keyword>
<evidence type="ECO:0000256" key="1">
    <source>
        <dbReference type="SAM" id="MobiDB-lite"/>
    </source>
</evidence>
<protein>
    <submittedName>
        <fullName evidence="2">Uncharacterized protein</fullName>
    </submittedName>
</protein>
<feature type="region of interest" description="Disordered" evidence="1">
    <location>
        <begin position="1"/>
        <end position="39"/>
    </location>
</feature>
<reference evidence="2 3" key="1">
    <citation type="submission" date="2013-05" db="EMBL/GenBank/DDBJ databases">
        <title>Genome assembly of Chondromyces apiculatus DSM 436.</title>
        <authorList>
            <person name="Sharma G."/>
            <person name="Khatri I."/>
            <person name="Kaur C."/>
            <person name="Mayilraj S."/>
            <person name="Subramanian S."/>
        </authorList>
    </citation>
    <scope>NUCLEOTIDE SEQUENCE [LARGE SCALE GENOMIC DNA]</scope>
    <source>
        <strain evidence="2 3">DSM 436</strain>
    </source>
</reference>
<sequence>MRREGKGDAGERREEARGVKTGAPEDQGKQMGGVGNAPQ</sequence>
<evidence type="ECO:0000313" key="2">
    <source>
        <dbReference type="EMBL" id="EYF02243.1"/>
    </source>
</evidence>